<keyword evidence="2" id="KW-0210">Decarboxylase</keyword>
<feature type="transmembrane region" description="Helical" evidence="5">
    <location>
        <begin position="21"/>
        <end position="41"/>
    </location>
</feature>
<dbReference type="PANTHER" id="PTHR43078:SF6">
    <property type="entry name" value="UDP-GLUCURONIC ACID DECARBOXYLASE 1"/>
    <property type="match status" value="1"/>
</dbReference>
<evidence type="ECO:0000256" key="3">
    <source>
        <dbReference type="ARBA" id="ARBA00023027"/>
    </source>
</evidence>
<keyword evidence="5" id="KW-0472">Membrane</keyword>
<comment type="caution">
    <text evidence="7">The sequence shown here is derived from an EMBL/GenBank/DDBJ whole genome shotgun (WGS) entry which is preliminary data.</text>
</comment>
<dbReference type="PANTHER" id="PTHR43078">
    <property type="entry name" value="UDP-GLUCURONIC ACID DECARBOXYLASE-RELATED"/>
    <property type="match status" value="1"/>
</dbReference>
<evidence type="ECO:0000256" key="2">
    <source>
        <dbReference type="ARBA" id="ARBA00022793"/>
    </source>
</evidence>
<dbReference type="Pfam" id="PF01370">
    <property type="entry name" value="Epimerase"/>
    <property type="match status" value="1"/>
</dbReference>
<keyword evidence="5" id="KW-1133">Transmembrane helix</keyword>
<dbReference type="Proteomes" id="UP000294200">
    <property type="component" value="Unassembled WGS sequence"/>
</dbReference>
<keyword evidence="8" id="KW-1185">Reference proteome</keyword>
<feature type="domain" description="NAD-dependent epimerase/dehydratase" evidence="6">
    <location>
        <begin position="22"/>
        <end position="264"/>
    </location>
</feature>
<evidence type="ECO:0000256" key="1">
    <source>
        <dbReference type="ARBA" id="ARBA00001911"/>
    </source>
</evidence>
<gene>
    <name evidence="7" type="ORF">BZM27_05310</name>
</gene>
<dbReference type="Gene3D" id="3.40.50.720">
    <property type="entry name" value="NAD(P)-binding Rossmann-like Domain"/>
    <property type="match status" value="1"/>
</dbReference>
<dbReference type="GO" id="GO:0005737">
    <property type="term" value="C:cytoplasm"/>
    <property type="evidence" value="ECO:0007669"/>
    <property type="project" value="TreeGrafter"/>
</dbReference>
<evidence type="ECO:0000259" key="6">
    <source>
        <dbReference type="Pfam" id="PF01370"/>
    </source>
</evidence>
<reference evidence="7 8" key="1">
    <citation type="submission" date="2017-02" db="EMBL/GenBank/DDBJ databases">
        <title>Paraburkholderia sophoroidis sp. nov. and Paraburkholderia steynii sp. nov. rhizobial symbionts of the fynbos legume Hypocalyptus sophoroides.</title>
        <authorList>
            <person name="Steenkamp E.T."/>
            <person name="Beukes C.W."/>
            <person name="Van Zyl E."/>
            <person name="Avontuur J."/>
            <person name="Chan W.Y."/>
            <person name="Hassen A."/>
            <person name="Palmer M."/>
            <person name="Mthombeni L."/>
            <person name="Phalane F."/>
            <person name="Sereme K."/>
            <person name="Venter S.N."/>
        </authorList>
    </citation>
    <scope>NUCLEOTIDE SEQUENCE [LARGE SCALE GENOMIC DNA]</scope>
    <source>
        <strain evidence="7 8">HC1.1ba</strain>
    </source>
</reference>
<dbReference type="EMBL" id="MWML01000011">
    <property type="protein sequence ID" value="TCG09501.1"/>
    <property type="molecule type" value="Genomic_DNA"/>
</dbReference>
<keyword evidence="5" id="KW-0812">Transmembrane</keyword>
<protein>
    <recommendedName>
        <fullName evidence="6">NAD-dependent epimerase/dehydratase domain-containing protein</fullName>
    </recommendedName>
</protein>
<comment type="cofactor">
    <cofactor evidence="1">
        <name>NAD(+)</name>
        <dbReference type="ChEBI" id="CHEBI:57540"/>
    </cofactor>
</comment>
<keyword evidence="3" id="KW-0520">NAD</keyword>
<dbReference type="SUPFAM" id="SSF51735">
    <property type="entry name" value="NAD(P)-binding Rossmann-fold domains"/>
    <property type="match status" value="1"/>
</dbReference>
<keyword evidence="4" id="KW-0456">Lyase</keyword>
<accession>A0A4R0XRZ5</accession>
<dbReference type="AlphaFoldDB" id="A0A4R0XRZ5"/>
<name>A0A4R0XRZ5_9BURK</name>
<evidence type="ECO:0000256" key="5">
    <source>
        <dbReference type="SAM" id="Phobius"/>
    </source>
</evidence>
<dbReference type="InterPro" id="IPR044516">
    <property type="entry name" value="UXS-like"/>
</dbReference>
<proteinExistence type="predicted"/>
<dbReference type="InterPro" id="IPR001509">
    <property type="entry name" value="Epimerase_deHydtase"/>
</dbReference>
<evidence type="ECO:0000313" key="8">
    <source>
        <dbReference type="Proteomes" id="UP000294200"/>
    </source>
</evidence>
<evidence type="ECO:0000313" key="7">
    <source>
        <dbReference type="EMBL" id="TCG09501.1"/>
    </source>
</evidence>
<dbReference type="GO" id="GO:0070403">
    <property type="term" value="F:NAD+ binding"/>
    <property type="evidence" value="ECO:0007669"/>
    <property type="project" value="InterPro"/>
</dbReference>
<sequence length="339" mass="36740">MLLVHYKTSADVWNVLRGQRLFVTGGTGLVGCWLLEALVFANSTFNLGLRIDVLSRRPDAFTLKAPHLAVDPSVRLIGGTMMNLAAVGGPYDFIVHAATDVVSPSTDPLVAYDAIVDGTREVLNVAARTGARRFLYVSSGAVYGRQPEDLIAVPETSSGAPDIADHRGAYGHAKRVSEWMVFTHARQHGIEPVSARLFALLGPYLPLDAKFAASDFIRNALTGNPITINGDERTVRSYIYCADMAIWLLTLLTKGNAFDAYNVGSDQPVTIGELAERISRITGAAAPIRHSGNADSGLRRGPVERYVPDTEKARSGLGLDLYTPLDTALARTISWFREE</sequence>
<dbReference type="GO" id="GO:0048040">
    <property type="term" value="F:UDP-glucuronate decarboxylase activity"/>
    <property type="evidence" value="ECO:0007669"/>
    <property type="project" value="TreeGrafter"/>
</dbReference>
<dbReference type="PROSITE" id="PS51257">
    <property type="entry name" value="PROKAR_LIPOPROTEIN"/>
    <property type="match status" value="1"/>
</dbReference>
<evidence type="ECO:0000256" key="4">
    <source>
        <dbReference type="ARBA" id="ARBA00023239"/>
    </source>
</evidence>
<dbReference type="GO" id="GO:0042732">
    <property type="term" value="P:D-xylose metabolic process"/>
    <property type="evidence" value="ECO:0007669"/>
    <property type="project" value="InterPro"/>
</dbReference>
<organism evidence="7 8">
    <name type="scientific">Paraburkholderia steynii</name>
    <dbReference type="NCBI Taxonomy" id="1245441"/>
    <lineage>
        <taxon>Bacteria</taxon>
        <taxon>Pseudomonadati</taxon>
        <taxon>Pseudomonadota</taxon>
        <taxon>Betaproteobacteria</taxon>
        <taxon>Burkholderiales</taxon>
        <taxon>Burkholderiaceae</taxon>
        <taxon>Paraburkholderia</taxon>
    </lineage>
</organism>
<dbReference type="InterPro" id="IPR036291">
    <property type="entry name" value="NAD(P)-bd_dom_sf"/>
</dbReference>